<dbReference type="EMBL" id="PNRE01000036">
    <property type="protein sequence ID" value="PMR70117.1"/>
    <property type="molecule type" value="Genomic_DNA"/>
</dbReference>
<accession>A0A2N7TPJ8</accession>
<evidence type="ECO:0000313" key="4">
    <source>
        <dbReference type="Proteomes" id="UP000235346"/>
    </source>
</evidence>
<feature type="domain" description="YCII-related" evidence="2">
    <location>
        <begin position="1"/>
        <end position="113"/>
    </location>
</feature>
<proteinExistence type="inferred from homology"/>
<dbReference type="InterPro" id="IPR011008">
    <property type="entry name" value="Dimeric_a/b-barrel"/>
</dbReference>
<protein>
    <recommendedName>
        <fullName evidence="2">YCII-related domain-containing protein</fullName>
    </recommendedName>
</protein>
<evidence type="ECO:0000313" key="3">
    <source>
        <dbReference type="EMBL" id="PMR70117.1"/>
    </source>
</evidence>
<dbReference type="PANTHER" id="PTHR35174">
    <property type="entry name" value="BLL7171 PROTEIN-RELATED"/>
    <property type="match status" value="1"/>
</dbReference>
<keyword evidence="4" id="KW-1185">Reference proteome</keyword>
<dbReference type="Proteomes" id="UP000235346">
    <property type="component" value="Unassembled WGS sequence"/>
</dbReference>
<comment type="similarity">
    <text evidence="1">Belongs to the YciI family.</text>
</comment>
<dbReference type="RefSeq" id="WP_102627456.1">
    <property type="nucleotide sequence ID" value="NZ_PDOH01000001.1"/>
</dbReference>
<dbReference type="AlphaFoldDB" id="A0A2N7TPJ8"/>
<evidence type="ECO:0000259" key="2">
    <source>
        <dbReference type="Pfam" id="PF03795"/>
    </source>
</evidence>
<dbReference type="InterPro" id="IPR005545">
    <property type="entry name" value="YCII"/>
</dbReference>
<dbReference type="Pfam" id="PF03795">
    <property type="entry name" value="YCII"/>
    <property type="match status" value="1"/>
</dbReference>
<dbReference type="Gene3D" id="3.30.70.1060">
    <property type="entry name" value="Dimeric alpha+beta barrel"/>
    <property type="match status" value="1"/>
</dbReference>
<sequence>MQYMLMCCIDEALWEALPEASRDEVMDDYHALIQEMVTSGHYRGGARLQSVATSTTLREQDGKVVTLDGPFAEAREQLGGFHVVECRDLDEALALARRIPPLRVGGAVEVRPVDPAYRM</sequence>
<name>A0A2N7TPJ8_9GAMM</name>
<reference evidence="3 4" key="1">
    <citation type="submission" date="2018-01" db="EMBL/GenBank/DDBJ databases">
        <title>Halomonas endophytica sp. nov., isolated from storage liquid in the stems of Populus euphratica.</title>
        <authorList>
            <person name="Chen C."/>
        </authorList>
    </citation>
    <scope>NUCLEOTIDE SEQUENCE [LARGE SCALE GENOMIC DNA]</scope>
    <source>
        <strain evidence="3 4">DSM 26881</strain>
    </source>
</reference>
<dbReference type="PANTHER" id="PTHR35174:SF3">
    <property type="entry name" value="BLL7171 PROTEIN"/>
    <property type="match status" value="1"/>
</dbReference>
<comment type="caution">
    <text evidence="3">The sequence shown here is derived from an EMBL/GenBank/DDBJ whole genome shotgun (WGS) entry which is preliminary data.</text>
</comment>
<gene>
    <name evidence="3" type="ORF">C1H66_08500</name>
</gene>
<evidence type="ECO:0000256" key="1">
    <source>
        <dbReference type="ARBA" id="ARBA00007689"/>
    </source>
</evidence>
<dbReference type="OrthoDB" id="9807535at2"/>
<organism evidence="3 4">
    <name type="scientific">Halomonas heilongjiangensis</name>
    <dbReference type="NCBI Taxonomy" id="1387883"/>
    <lineage>
        <taxon>Bacteria</taxon>
        <taxon>Pseudomonadati</taxon>
        <taxon>Pseudomonadota</taxon>
        <taxon>Gammaproteobacteria</taxon>
        <taxon>Oceanospirillales</taxon>
        <taxon>Halomonadaceae</taxon>
        <taxon>Halomonas</taxon>
    </lineage>
</organism>
<dbReference type="SUPFAM" id="SSF54909">
    <property type="entry name" value="Dimeric alpha+beta barrel"/>
    <property type="match status" value="1"/>
</dbReference>